<sequence>MSSLLQITQAELRDVASFSSEVLEAYKEYLFPPRIRILYPTVTFSTRMVDRFKWVRSEPVKLFLAKDGWGPCDRAIESATIEEIKAYRNFLFPPFLSNRSIFSLDDADQWINISHFSAFLALQPEPSDFGSPLTTLSELEAELEETVVQERRDIRASQESRSVQGRSMISALPLGDGREVTARGTPAIPDFRSMSLREFLWADLTPEQLEQVPLDWVLGTS</sequence>
<dbReference type="RefSeq" id="XP_007864044.1">
    <property type="nucleotide sequence ID" value="XM_007865853.1"/>
</dbReference>
<dbReference type="OrthoDB" id="10626410at2759"/>
<protein>
    <submittedName>
        <fullName evidence="1">Uncharacterized protein</fullName>
    </submittedName>
</protein>
<keyword evidence="2" id="KW-1185">Reference proteome</keyword>
<gene>
    <name evidence="1" type="ORF">GLOTRDRAFT_127240</name>
</gene>
<name>S7QBV4_GLOTA</name>
<evidence type="ECO:0000313" key="2">
    <source>
        <dbReference type="Proteomes" id="UP000030669"/>
    </source>
</evidence>
<evidence type="ECO:0000313" key="1">
    <source>
        <dbReference type="EMBL" id="EPQ56843.1"/>
    </source>
</evidence>
<dbReference type="GeneID" id="19301517"/>
<proteinExistence type="predicted"/>
<dbReference type="KEGG" id="gtr:GLOTRDRAFT_127240"/>
<accession>S7QBV4</accession>
<organism evidence="1 2">
    <name type="scientific">Gloeophyllum trabeum (strain ATCC 11539 / FP-39264 / Madison 617)</name>
    <name type="common">Brown rot fungus</name>
    <dbReference type="NCBI Taxonomy" id="670483"/>
    <lineage>
        <taxon>Eukaryota</taxon>
        <taxon>Fungi</taxon>
        <taxon>Dikarya</taxon>
        <taxon>Basidiomycota</taxon>
        <taxon>Agaricomycotina</taxon>
        <taxon>Agaricomycetes</taxon>
        <taxon>Gloeophyllales</taxon>
        <taxon>Gloeophyllaceae</taxon>
        <taxon>Gloeophyllum</taxon>
    </lineage>
</organism>
<dbReference type="HOGENOM" id="CLU_1250781_0_0_1"/>
<dbReference type="Proteomes" id="UP000030669">
    <property type="component" value="Unassembled WGS sequence"/>
</dbReference>
<dbReference type="AlphaFoldDB" id="S7QBV4"/>
<reference evidence="1 2" key="1">
    <citation type="journal article" date="2012" name="Science">
        <title>The Paleozoic origin of enzymatic lignin decomposition reconstructed from 31 fungal genomes.</title>
        <authorList>
            <person name="Floudas D."/>
            <person name="Binder M."/>
            <person name="Riley R."/>
            <person name="Barry K."/>
            <person name="Blanchette R.A."/>
            <person name="Henrissat B."/>
            <person name="Martinez A.T."/>
            <person name="Otillar R."/>
            <person name="Spatafora J.W."/>
            <person name="Yadav J.S."/>
            <person name="Aerts A."/>
            <person name="Benoit I."/>
            <person name="Boyd A."/>
            <person name="Carlson A."/>
            <person name="Copeland A."/>
            <person name="Coutinho P.M."/>
            <person name="de Vries R.P."/>
            <person name="Ferreira P."/>
            <person name="Findley K."/>
            <person name="Foster B."/>
            <person name="Gaskell J."/>
            <person name="Glotzer D."/>
            <person name="Gorecki P."/>
            <person name="Heitman J."/>
            <person name="Hesse C."/>
            <person name="Hori C."/>
            <person name="Igarashi K."/>
            <person name="Jurgens J.A."/>
            <person name="Kallen N."/>
            <person name="Kersten P."/>
            <person name="Kohler A."/>
            <person name="Kuees U."/>
            <person name="Kumar T.K.A."/>
            <person name="Kuo A."/>
            <person name="LaButti K."/>
            <person name="Larrondo L.F."/>
            <person name="Lindquist E."/>
            <person name="Ling A."/>
            <person name="Lombard V."/>
            <person name="Lucas S."/>
            <person name="Lundell T."/>
            <person name="Martin R."/>
            <person name="McLaughlin D.J."/>
            <person name="Morgenstern I."/>
            <person name="Morin E."/>
            <person name="Murat C."/>
            <person name="Nagy L.G."/>
            <person name="Nolan M."/>
            <person name="Ohm R.A."/>
            <person name="Patyshakuliyeva A."/>
            <person name="Rokas A."/>
            <person name="Ruiz-Duenas F.J."/>
            <person name="Sabat G."/>
            <person name="Salamov A."/>
            <person name="Samejima M."/>
            <person name="Schmutz J."/>
            <person name="Slot J.C."/>
            <person name="St John F."/>
            <person name="Stenlid J."/>
            <person name="Sun H."/>
            <person name="Sun S."/>
            <person name="Syed K."/>
            <person name="Tsang A."/>
            <person name="Wiebenga A."/>
            <person name="Young D."/>
            <person name="Pisabarro A."/>
            <person name="Eastwood D.C."/>
            <person name="Martin F."/>
            <person name="Cullen D."/>
            <person name="Grigoriev I.V."/>
            <person name="Hibbett D.S."/>
        </authorList>
    </citation>
    <scope>NUCLEOTIDE SEQUENCE [LARGE SCALE GENOMIC DNA]</scope>
    <source>
        <strain evidence="1 2">ATCC 11539</strain>
    </source>
</reference>
<dbReference type="EMBL" id="KB469299">
    <property type="protein sequence ID" value="EPQ56843.1"/>
    <property type="molecule type" value="Genomic_DNA"/>
</dbReference>